<feature type="compositionally biased region" description="Low complexity" evidence="1">
    <location>
        <begin position="243"/>
        <end position="263"/>
    </location>
</feature>
<protein>
    <recommendedName>
        <fullName evidence="5">Translation initiation factor IF-2</fullName>
    </recommendedName>
</protein>
<feature type="region of interest" description="Disordered" evidence="1">
    <location>
        <begin position="1"/>
        <end position="84"/>
    </location>
</feature>
<feature type="compositionally biased region" description="Low complexity" evidence="1">
    <location>
        <begin position="269"/>
        <end position="279"/>
    </location>
</feature>
<reference evidence="3 4" key="1">
    <citation type="journal article" date="2010" name="ChemBioChem">
        <title>Cloning and characterization of the biosynthetic gene cluster of 16-membered macrolide antibiotic FD-891: involvement of a dual functional cytochrome P450 monooxygenase catalyzing epoxidation and hydroxylation.</title>
        <authorList>
            <person name="Kudo F."/>
            <person name="Motegi A."/>
            <person name="Mizoue K."/>
            <person name="Eguchi T."/>
        </authorList>
    </citation>
    <scope>NUCLEOTIDE SEQUENCE [LARGE SCALE GENOMIC DNA]</scope>
    <source>
        <strain evidence="3 4">A-8890</strain>
    </source>
</reference>
<organism evidence="3 4">
    <name type="scientific">Streptomyces graminofaciens</name>
    <dbReference type="NCBI Taxonomy" id="68212"/>
    <lineage>
        <taxon>Bacteria</taxon>
        <taxon>Bacillati</taxon>
        <taxon>Actinomycetota</taxon>
        <taxon>Actinomycetes</taxon>
        <taxon>Kitasatosporales</taxon>
        <taxon>Streptomycetaceae</taxon>
        <taxon>Streptomyces</taxon>
    </lineage>
</organism>
<dbReference type="RefSeq" id="WP_286253212.1">
    <property type="nucleotide sequence ID" value="NZ_AP018448.1"/>
</dbReference>
<gene>
    <name evidence="3" type="ORF">SGFS_049040</name>
</gene>
<evidence type="ECO:0000313" key="3">
    <source>
        <dbReference type="EMBL" id="BBC33610.1"/>
    </source>
</evidence>
<keyword evidence="2" id="KW-0472">Membrane</keyword>
<sequence length="293" mass="28559">MVWPEAGGRTAASLALGRDGGVLRQPTASEREFRGDRDPVLPATPQDPWDQLGRPGHTHDPHEVTVRLDDAGAPDSDRPVFVDESGRRRNRYRRLGIFVGGACATYAAVIVVTLLSGNSDAPWLPVPGQKDDKPAGKVDTPPPPDESAGSSGGGGVFPGLDIGAGASVGPGGVTLSPGGGAKPSGKPSASASAPGASAGPKPSVSASAKPGPSGSAQNPGPSPSASTPPGGDPSPSGSPSPGPSDSGGSDPAPGPDTVADGPAAPAPVEPVAAETASPSPNAPDPEPNPETAA</sequence>
<reference evidence="3 4" key="2">
    <citation type="journal article" date="2023" name="ChemBioChem">
        <title>Acyltransferase Domain Exchange between Two Independent Type I Polyketide Synthases in the Same Producer Strain of Macrolide Antibiotics.</title>
        <authorList>
            <person name="Kudo F."/>
            <person name="Kishikawa K."/>
            <person name="Tsuboi K."/>
            <person name="Kido T."/>
            <person name="Usui T."/>
            <person name="Hashimoto J."/>
            <person name="Shin-Ya K."/>
            <person name="Miyanaga A."/>
            <person name="Eguchi T."/>
        </authorList>
    </citation>
    <scope>NUCLEOTIDE SEQUENCE [LARGE SCALE GENOMIC DNA]</scope>
    <source>
        <strain evidence="3 4">A-8890</strain>
    </source>
</reference>
<evidence type="ECO:0000256" key="2">
    <source>
        <dbReference type="SAM" id="Phobius"/>
    </source>
</evidence>
<feature type="compositionally biased region" description="Low complexity" evidence="1">
    <location>
        <begin position="183"/>
        <end position="216"/>
    </location>
</feature>
<keyword evidence="4" id="KW-1185">Reference proteome</keyword>
<feature type="compositionally biased region" description="Basic and acidic residues" evidence="1">
    <location>
        <begin position="57"/>
        <end position="84"/>
    </location>
</feature>
<dbReference type="EMBL" id="AP018448">
    <property type="protein sequence ID" value="BBC33610.1"/>
    <property type="molecule type" value="Genomic_DNA"/>
</dbReference>
<feature type="compositionally biased region" description="Basic and acidic residues" evidence="1">
    <location>
        <begin position="29"/>
        <end position="39"/>
    </location>
</feature>
<evidence type="ECO:0008006" key="5">
    <source>
        <dbReference type="Google" id="ProtNLM"/>
    </source>
</evidence>
<feature type="compositionally biased region" description="Pro residues" evidence="1">
    <location>
        <begin position="230"/>
        <end position="242"/>
    </location>
</feature>
<feature type="transmembrane region" description="Helical" evidence="2">
    <location>
        <begin position="95"/>
        <end position="115"/>
    </location>
</feature>
<accession>A0ABM8HKY3</accession>
<evidence type="ECO:0000313" key="4">
    <source>
        <dbReference type="Proteomes" id="UP001321542"/>
    </source>
</evidence>
<keyword evidence="2" id="KW-0812">Transmembrane</keyword>
<evidence type="ECO:0000256" key="1">
    <source>
        <dbReference type="SAM" id="MobiDB-lite"/>
    </source>
</evidence>
<keyword evidence="2" id="KW-1133">Transmembrane helix</keyword>
<feature type="region of interest" description="Disordered" evidence="1">
    <location>
        <begin position="118"/>
        <end position="293"/>
    </location>
</feature>
<proteinExistence type="predicted"/>
<dbReference type="Proteomes" id="UP001321542">
    <property type="component" value="Chromosome"/>
</dbReference>
<name>A0ABM8HKY3_9ACTN</name>
<feature type="compositionally biased region" description="Pro residues" evidence="1">
    <location>
        <begin position="280"/>
        <end position="293"/>
    </location>
</feature>
<feature type="compositionally biased region" description="Gly residues" evidence="1">
    <location>
        <begin position="166"/>
        <end position="182"/>
    </location>
</feature>